<dbReference type="UniPathway" id="UPA00241">
    <property type="reaction ID" value="UER00356"/>
</dbReference>
<dbReference type="EMBL" id="NTKD01000038">
    <property type="protein sequence ID" value="PDH38264.1"/>
    <property type="molecule type" value="Genomic_DNA"/>
</dbReference>
<dbReference type="PROSITE" id="PS51219">
    <property type="entry name" value="DPCK"/>
    <property type="match status" value="1"/>
</dbReference>
<evidence type="ECO:0000256" key="1">
    <source>
        <dbReference type="ARBA" id="ARBA00009018"/>
    </source>
</evidence>
<dbReference type="PANTHER" id="PTHR10695">
    <property type="entry name" value="DEPHOSPHO-COA KINASE-RELATED"/>
    <property type="match status" value="1"/>
</dbReference>
<accession>A0A2A5WPX9</accession>
<name>A0A2A5WPX9_9GAMM</name>
<dbReference type="Proteomes" id="UP000219327">
    <property type="component" value="Unassembled WGS sequence"/>
</dbReference>
<dbReference type="PANTHER" id="PTHR10695:SF46">
    <property type="entry name" value="BIFUNCTIONAL COENZYME A SYNTHASE-RELATED"/>
    <property type="match status" value="1"/>
</dbReference>
<evidence type="ECO:0000256" key="2">
    <source>
        <dbReference type="ARBA" id="ARBA00022741"/>
    </source>
</evidence>
<comment type="similarity">
    <text evidence="1 5">Belongs to the CoaE family.</text>
</comment>
<dbReference type="GO" id="GO:0005737">
    <property type="term" value="C:cytoplasm"/>
    <property type="evidence" value="ECO:0007669"/>
    <property type="project" value="UniProtKB-SubCell"/>
</dbReference>
<protein>
    <recommendedName>
        <fullName evidence="5 6">Dephospho-CoA kinase</fullName>
        <ecNumber evidence="5 6">2.7.1.24</ecNumber>
    </recommendedName>
    <alternativeName>
        <fullName evidence="5">Dephosphocoenzyme A kinase</fullName>
    </alternativeName>
</protein>
<feature type="binding site" evidence="5">
    <location>
        <begin position="85"/>
        <end position="90"/>
    </location>
    <ligand>
        <name>ATP</name>
        <dbReference type="ChEBI" id="CHEBI:30616"/>
    </ligand>
</feature>
<dbReference type="NCBIfam" id="TIGR00152">
    <property type="entry name" value="dephospho-CoA kinase"/>
    <property type="match status" value="1"/>
</dbReference>
<dbReference type="GO" id="GO:0004140">
    <property type="term" value="F:dephospho-CoA kinase activity"/>
    <property type="evidence" value="ECO:0007669"/>
    <property type="project" value="UniProtKB-UniRule"/>
</dbReference>
<dbReference type="InterPro" id="IPR001977">
    <property type="entry name" value="Depp_CoAkinase"/>
</dbReference>
<dbReference type="AlphaFoldDB" id="A0A2A5WPX9"/>
<dbReference type="HAMAP" id="MF_00376">
    <property type="entry name" value="Dephospho_CoA_kinase"/>
    <property type="match status" value="1"/>
</dbReference>
<keyword evidence="5" id="KW-0963">Cytoplasm</keyword>
<organism evidence="7 8">
    <name type="scientific">OM182 bacterium MED-G24</name>
    <dbReference type="NCBI Taxonomy" id="1986255"/>
    <lineage>
        <taxon>Bacteria</taxon>
        <taxon>Pseudomonadati</taxon>
        <taxon>Pseudomonadota</taxon>
        <taxon>Gammaproteobacteria</taxon>
        <taxon>OMG group</taxon>
        <taxon>OM182 clade</taxon>
    </lineage>
</organism>
<proteinExistence type="inferred from homology"/>
<keyword evidence="4 5" id="KW-0173">Coenzyme A biosynthesis</keyword>
<comment type="catalytic activity">
    <reaction evidence="5">
        <text>3'-dephospho-CoA + ATP = ADP + CoA + H(+)</text>
        <dbReference type="Rhea" id="RHEA:18245"/>
        <dbReference type="ChEBI" id="CHEBI:15378"/>
        <dbReference type="ChEBI" id="CHEBI:30616"/>
        <dbReference type="ChEBI" id="CHEBI:57287"/>
        <dbReference type="ChEBI" id="CHEBI:57328"/>
        <dbReference type="ChEBI" id="CHEBI:456216"/>
        <dbReference type="EC" id="2.7.1.24"/>
    </reaction>
</comment>
<evidence type="ECO:0000256" key="4">
    <source>
        <dbReference type="ARBA" id="ARBA00022993"/>
    </source>
</evidence>
<keyword evidence="5" id="KW-0808">Transferase</keyword>
<keyword evidence="3 5" id="KW-0067">ATP-binding</keyword>
<keyword evidence="5 7" id="KW-0418">Kinase</keyword>
<dbReference type="CDD" id="cd02022">
    <property type="entry name" value="DPCK"/>
    <property type="match status" value="1"/>
</dbReference>
<comment type="pathway">
    <text evidence="5">Cofactor biosynthesis; coenzyme A biosynthesis; CoA from (R)-pantothenate: step 5/5.</text>
</comment>
<dbReference type="Pfam" id="PF01121">
    <property type="entry name" value="CoaE"/>
    <property type="match status" value="1"/>
</dbReference>
<evidence type="ECO:0000256" key="6">
    <source>
        <dbReference type="NCBIfam" id="TIGR00152"/>
    </source>
</evidence>
<dbReference type="SUPFAM" id="SSF52540">
    <property type="entry name" value="P-loop containing nucleoside triphosphate hydrolases"/>
    <property type="match status" value="1"/>
</dbReference>
<evidence type="ECO:0000256" key="5">
    <source>
        <dbReference type="HAMAP-Rule" id="MF_00376"/>
    </source>
</evidence>
<dbReference type="InterPro" id="IPR027417">
    <property type="entry name" value="P-loop_NTPase"/>
</dbReference>
<comment type="subcellular location">
    <subcellularLocation>
        <location evidence="5">Cytoplasm</location>
    </subcellularLocation>
</comment>
<comment type="caution">
    <text evidence="7">The sequence shown here is derived from an EMBL/GenBank/DDBJ whole genome shotgun (WGS) entry which is preliminary data.</text>
</comment>
<sequence length="272" mass="29965">MTSRSRNSWIPTMAAKRLCFMVSLGAECVTRRIPERGDSRHLIERGMSSVDMAGWRCGILGSASLIEHLRKEHRVKRICLTGGLASGKSTAIAYLKAQGASVIDADKLGHIVYETGTQGYRKVIDAFGEDIVGGDNMIDRGKLGAKVFGNPDELKRLTDIVWPEIRHLAELEMNSYEALYPDGVVVLEAAVLFEAGWEDMGDQVWVIAVEPAVAIERACARDGLDRDAVQSRLDAQLSNDERVAKSDVVIENNGSQAEFFESLQAAWEQLNQ</sequence>
<comment type="function">
    <text evidence="5">Catalyzes the phosphorylation of the 3'-hydroxyl group of dephosphocoenzyme A to form coenzyme A.</text>
</comment>
<evidence type="ECO:0000313" key="8">
    <source>
        <dbReference type="Proteomes" id="UP000219327"/>
    </source>
</evidence>
<dbReference type="Gene3D" id="3.40.50.300">
    <property type="entry name" value="P-loop containing nucleotide triphosphate hydrolases"/>
    <property type="match status" value="1"/>
</dbReference>
<reference evidence="7 8" key="1">
    <citation type="submission" date="2017-08" db="EMBL/GenBank/DDBJ databases">
        <title>Fine stratification of microbial communities through a metagenomic profile of the photic zone.</title>
        <authorList>
            <person name="Haro-Moreno J.M."/>
            <person name="Lopez-Perez M."/>
            <person name="De La Torre J."/>
            <person name="Picazo A."/>
            <person name="Camacho A."/>
            <person name="Rodriguez-Valera F."/>
        </authorList>
    </citation>
    <scope>NUCLEOTIDE SEQUENCE [LARGE SCALE GENOMIC DNA]</scope>
    <source>
        <strain evidence="7">MED-G24</strain>
    </source>
</reference>
<evidence type="ECO:0000256" key="3">
    <source>
        <dbReference type="ARBA" id="ARBA00022840"/>
    </source>
</evidence>
<dbReference type="GO" id="GO:0005524">
    <property type="term" value="F:ATP binding"/>
    <property type="evidence" value="ECO:0007669"/>
    <property type="project" value="UniProtKB-UniRule"/>
</dbReference>
<evidence type="ECO:0000313" key="7">
    <source>
        <dbReference type="EMBL" id="PDH38264.1"/>
    </source>
</evidence>
<dbReference type="GO" id="GO:0015937">
    <property type="term" value="P:coenzyme A biosynthetic process"/>
    <property type="evidence" value="ECO:0007669"/>
    <property type="project" value="UniProtKB-UniRule"/>
</dbReference>
<keyword evidence="2 5" id="KW-0547">Nucleotide-binding</keyword>
<dbReference type="EC" id="2.7.1.24" evidence="5 6"/>
<gene>
    <name evidence="5" type="primary">coaE</name>
    <name evidence="7" type="ORF">CNE99_07115</name>
</gene>